<comment type="caution">
    <text evidence="1">The sequence shown here is derived from an EMBL/GenBank/DDBJ whole genome shotgun (WGS) entry which is preliminary data.</text>
</comment>
<name>A0ACC3S9V6_9PEZI</name>
<evidence type="ECO:0000313" key="1">
    <source>
        <dbReference type="EMBL" id="KAK8203374.1"/>
    </source>
</evidence>
<protein>
    <submittedName>
        <fullName evidence="1">Uncharacterized protein</fullName>
    </submittedName>
</protein>
<reference evidence="1" key="1">
    <citation type="submission" date="2024-02" db="EMBL/GenBank/DDBJ databases">
        <title>Metagenome Assembled Genome of Zalaria obscura JY119.</title>
        <authorList>
            <person name="Vighnesh L."/>
            <person name="Jagadeeshwari U."/>
            <person name="Venkata Ramana C."/>
            <person name="Sasikala C."/>
        </authorList>
    </citation>
    <scope>NUCLEOTIDE SEQUENCE</scope>
    <source>
        <strain evidence="1">JY119</strain>
    </source>
</reference>
<organism evidence="1 2">
    <name type="scientific">Zalaria obscura</name>
    <dbReference type="NCBI Taxonomy" id="2024903"/>
    <lineage>
        <taxon>Eukaryota</taxon>
        <taxon>Fungi</taxon>
        <taxon>Dikarya</taxon>
        <taxon>Ascomycota</taxon>
        <taxon>Pezizomycotina</taxon>
        <taxon>Dothideomycetes</taxon>
        <taxon>Dothideomycetidae</taxon>
        <taxon>Dothideales</taxon>
        <taxon>Zalariaceae</taxon>
        <taxon>Zalaria</taxon>
    </lineage>
</organism>
<evidence type="ECO:0000313" key="2">
    <source>
        <dbReference type="Proteomes" id="UP001320706"/>
    </source>
</evidence>
<accession>A0ACC3S9V6</accession>
<gene>
    <name evidence="1" type="ORF">M8818_005265</name>
</gene>
<keyword evidence="2" id="KW-1185">Reference proteome</keyword>
<proteinExistence type="predicted"/>
<sequence>MGLLHKLEEKVVHHEDNKHHQQGGPHGQQGFGQQGYGGLPQQGPPQNNFQGGPGMQQQGGMGGGFGGHQQGGGMGGGFGGQQQGGGFGGHQGGGMGGHHGGGGGFGGEQGGFGGPGGGMGGGMGGGPGGQGGFGGPGGGMGGGPGGHQGGGFGGGRGGGGMGGGPGGGRGGHGGCLVVSTYHAAKVKAVPRAKNETRVRGMTSTSERSKTSFPEGRVCDGETVDATAESSRVLLGPLLTTCTQPTTCAFNCYDGSLVFQGQECSSSGTQYVLADATSCWPDATVTKPPEPPFGGWGFYSPGLVCPSGFTAACTNVFLEDGDVFTPMPGGKSFEFEFSLTQGETAVGCCPSRCIERTPSPTPTSPSATVTQDANTTPTSSPSGSLSTGAKTAIGIIVPVVAILAAIAAIWYLRKRKSTAHGPVYELPEIGTAEGRGNGKTLVPQEVSGNPIHELHVQPPELEGSGFHIRQAAKLGVS</sequence>
<dbReference type="Proteomes" id="UP001320706">
    <property type="component" value="Unassembled WGS sequence"/>
</dbReference>
<dbReference type="EMBL" id="JAMKPW020000030">
    <property type="protein sequence ID" value="KAK8203374.1"/>
    <property type="molecule type" value="Genomic_DNA"/>
</dbReference>